<organism evidence="1 2">
    <name type="scientific">Lasiosphaeria ovina</name>
    <dbReference type="NCBI Taxonomy" id="92902"/>
    <lineage>
        <taxon>Eukaryota</taxon>
        <taxon>Fungi</taxon>
        <taxon>Dikarya</taxon>
        <taxon>Ascomycota</taxon>
        <taxon>Pezizomycotina</taxon>
        <taxon>Sordariomycetes</taxon>
        <taxon>Sordariomycetidae</taxon>
        <taxon>Sordariales</taxon>
        <taxon>Lasiosphaeriaceae</taxon>
        <taxon>Lasiosphaeria</taxon>
    </lineage>
</organism>
<dbReference type="Proteomes" id="UP001287356">
    <property type="component" value="Unassembled WGS sequence"/>
</dbReference>
<accession>A0AAE0ND94</accession>
<proteinExistence type="predicted"/>
<sequence length="102" mass="10334">MGSLLCRLGSVLAPRAFGERTTCGEFWPPRGISAAGTRLVAASAFRRLLFAIGGFSRLAVSTSIQTLRGNAVQIGGGCVCPSPSPTEKGWPLIGGGGDGQAG</sequence>
<reference evidence="1" key="1">
    <citation type="journal article" date="2023" name="Mol. Phylogenet. Evol.">
        <title>Genome-scale phylogeny and comparative genomics of the fungal order Sordariales.</title>
        <authorList>
            <person name="Hensen N."/>
            <person name="Bonometti L."/>
            <person name="Westerberg I."/>
            <person name="Brannstrom I.O."/>
            <person name="Guillou S."/>
            <person name="Cros-Aarteil S."/>
            <person name="Calhoun S."/>
            <person name="Haridas S."/>
            <person name="Kuo A."/>
            <person name="Mondo S."/>
            <person name="Pangilinan J."/>
            <person name="Riley R."/>
            <person name="LaButti K."/>
            <person name="Andreopoulos B."/>
            <person name="Lipzen A."/>
            <person name="Chen C."/>
            <person name="Yan M."/>
            <person name="Daum C."/>
            <person name="Ng V."/>
            <person name="Clum A."/>
            <person name="Steindorff A."/>
            <person name="Ohm R.A."/>
            <person name="Martin F."/>
            <person name="Silar P."/>
            <person name="Natvig D.O."/>
            <person name="Lalanne C."/>
            <person name="Gautier V."/>
            <person name="Ament-Velasquez S.L."/>
            <person name="Kruys A."/>
            <person name="Hutchinson M.I."/>
            <person name="Powell A.J."/>
            <person name="Barry K."/>
            <person name="Miller A.N."/>
            <person name="Grigoriev I.V."/>
            <person name="Debuchy R."/>
            <person name="Gladieux P."/>
            <person name="Hiltunen Thoren M."/>
            <person name="Johannesson H."/>
        </authorList>
    </citation>
    <scope>NUCLEOTIDE SEQUENCE</scope>
    <source>
        <strain evidence="1">CBS 958.72</strain>
    </source>
</reference>
<protein>
    <submittedName>
        <fullName evidence="1">Uncharacterized protein</fullName>
    </submittedName>
</protein>
<reference evidence="1" key="2">
    <citation type="submission" date="2023-06" db="EMBL/GenBank/DDBJ databases">
        <authorList>
            <consortium name="Lawrence Berkeley National Laboratory"/>
            <person name="Haridas S."/>
            <person name="Hensen N."/>
            <person name="Bonometti L."/>
            <person name="Westerberg I."/>
            <person name="Brannstrom I.O."/>
            <person name="Guillou S."/>
            <person name="Cros-Aarteil S."/>
            <person name="Calhoun S."/>
            <person name="Kuo A."/>
            <person name="Mondo S."/>
            <person name="Pangilinan J."/>
            <person name="Riley R."/>
            <person name="Labutti K."/>
            <person name="Andreopoulos B."/>
            <person name="Lipzen A."/>
            <person name="Chen C."/>
            <person name="Yanf M."/>
            <person name="Daum C."/>
            <person name="Ng V."/>
            <person name="Clum A."/>
            <person name="Steindorff A."/>
            <person name="Ohm R."/>
            <person name="Martin F."/>
            <person name="Silar P."/>
            <person name="Natvig D."/>
            <person name="Lalanne C."/>
            <person name="Gautier V."/>
            <person name="Ament-Velasquez S.L."/>
            <person name="Kruys A."/>
            <person name="Hutchinson M.I."/>
            <person name="Powell A.J."/>
            <person name="Barry K."/>
            <person name="Miller A.N."/>
            <person name="Grigoriev I.V."/>
            <person name="Debuchy R."/>
            <person name="Gladieux P."/>
            <person name="Thoren M.H."/>
            <person name="Johannesson H."/>
        </authorList>
    </citation>
    <scope>NUCLEOTIDE SEQUENCE</scope>
    <source>
        <strain evidence="1">CBS 958.72</strain>
    </source>
</reference>
<gene>
    <name evidence="1" type="ORF">B0T24DRAFT_611952</name>
</gene>
<evidence type="ECO:0000313" key="2">
    <source>
        <dbReference type="Proteomes" id="UP001287356"/>
    </source>
</evidence>
<name>A0AAE0ND94_9PEZI</name>
<keyword evidence="2" id="KW-1185">Reference proteome</keyword>
<dbReference type="AlphaFoldDB" id="A0AAE0ND94"/>
<evidence type="ECO:0000313" key="1">
    <source>
        <dbReference type="EMBL" id="KAK3379466.1"/>
    </source>
</evidence>
<dbReference type="EMBL" id="JAULSN010000002">
    <property type="protein sequence ID" value="KAK3379466.1"/>
    <property type="molecule type" value="Genomic_DNA"/>
</dbReference>
<comment type="caution">
    <text evidence="1">The sequence shown here is derived from an EMBL/GenBank/DDBJ whole genome shotgun (WGS) entry which is preliminary data.</text>
</comment>